<keyword evidence="3" id="KW-1185">Reference proteome</keyword>
<accession>A0A8B7U759</accession>
<dbReference type="OrthoDB" id="9836523at2759"/>
<dbReference type="Proteomes" id="UP001732720">
    <property type="component" value="Chromosome 3"/>
</dbReference>
<feature type="region of interest" description="Disordered" evidence="1">
    <location>
        <begin position="1"/>
        <end position="69"/>
    </location>
</feature>
<organism evidence="4">
    <name type="scientific">Castor canadensis</name>
    <name type="common">American beaver</name>
    <dbReference type="NCBI Taxonomy" id="51338"/>
    <lineage>
        <taxon>Eukaryota</taxon>
        <taxon>Metazoa</taxon>
        <taxon>Chordata</taxon>
        <taxon>Craniata</taxon>
        <taxon>Vertebrata</taxon>
        <taxon>Euteleostomi</taxon>
        <taxon>Mammalia</taxon>
        <taxon>Eutheria</taxon>
        <taxon>Euarchontoglires</taxon>
        <taxon>Glires</taxon>
        <taxon>Rodentia</taxon>
        <taxon>Castorimorpha</taxon>
        <taxon>Castoridae</taxon>
        <taxon>Castor</taxon>
    </lineage>
</organism>
<sequence length="157" mass="17808">MDSRQLSPLRRPPQSQLVQEHRQPSPPSSPSAAWGQPDTRNSPQEEQQTQDWVCEPPERRRSGRHWSFSIDERRRLAMLGARERQDADGTPSQSRDITQIVAELVSEDVDKDVLLPHLPRSAATSTSSTTFHRFLARGAPLWQNSTFETQTSRSPPS</sequence>
<dbReference type="KEGG" id="ccan:109683559"/>
<reference evidence="4" key="2">
    <citation type="submission" date="2025-04" db="UniProtKB">
        <authorList>
            <consortium name="RefSeq"/>
        </authorList>
    </citation>
    <scope>IDENTIFICATION</scope>
    <source>
        <tissue evidence="4">Leukocyte</tissue>
    </source>
</reference>
<name>A0A8B7U759_CASCN</name>
<reference evidence="2" key="1">
    <citation type="submission" date="2023-09" db="UniProtKB">
        <authorList>
            <consortium name="Ensembl"/>
        </authorList>
    </citation>
    <scope>IDENTIFICATION</scope>
</reference>
<evidence type="ECO:0000256" key="1">
    <source>
        <dbReference type="SAM" id="MobiDB-lite"/>
    </source>
</evidence>
<evidence type="ECO:0000313" key="4">
    <source>
        <dbReference type="RefSeq" id="XP_020015082.1"/>
    </source>
</evidence>
<feature type="compositionally biased region" description="Polar residues" evidence="1">
    <location>
        <begin position="38"/>
        <end position="51"/>
    </location>
</feature>
<dbReference type="CTD" id="647310"/>
<dbReference type="AlphaFoldDB" id="A0A8B7U759"/>
<evidence type="ECO:0000313" key="3">
    <source>
        <dbReference type="Proteomes" id="UP001732720"/>
    </source>
</evidence>
<proteinExistence type="predicted"/>
<dbReference type="GeneID" id="109683559"/>
<dbReference type="RefSeq" id="XP_020015082.1">
    <property type="nucleotide sequence ID" value="XM_020159493.1"/>
</dbReference>
<protein>
    <submittedName>
        <fullName evidence="4">Testis-expressed sequence 22 protein</fullName>
    </submittedName>
</protein>
<evidence type="ECO:0000313" key="2">
    <source>
        <dbReference type="Ensembl" id="ENSCCNP00000019885.1"/>
    </source>
</evidence>
<gene>
    <name evidence="2 4" type="primary">Tex22</name>
</gene>
<dbReference type="Ensembl" id="ENSCCNT00000025731.1">
    <property type="protein sequence ID" value="ENSCCNP00000019885.1"/>
    <property type="gene ID" value="ENSCCNG00000019920.1"/>
</dbReference>